<dbReference type="FunFam" id="1.10.510.10:FF:000060">
    <property type="entry name" value="G-type lectin S-receptor-like serine/threonine-protein kinase"/>
    <property type="match status" value="2"/>
</dbReference>
<proteinExistence type="predicted"/>
<evidence type="ECO:0000256" key="13">
    <source>
        <dbReference type="ARBA" id="ARBA00022840"/>
    </source>
</evidence>
<dbReference type="Proteomes" id="UP000028999">
    <property type="component" value="Unassembled WGS sequence"/>
</dbReference>
<dbReference type="Pfam" id="PF01453">
    <property type="entry name" value="B_lectin"/>
    <property type="match status" value="3"/>
</dbReference>
<evidence type="ECO:0000256" key="6">
    <source>
        <dbReference type="ARBA" id="ARBA00022527"/>
    </source>
</evidence>
<keyword evidence="13" id="KW-0067">ATP-binding</keyword>
<keyword evidence="5" id="KW-1003">Cell membrane</keyword>
<evidence type="ECO:0000259" key="22">
    <source>
        <dbReference type="PROSITE" id="PS50011"/>
    </source>
</evidence>
<feature type="domain" description="Apple" evidence="24">
    <location>
        <begin position="1077"/>
        <end position="1150"/>
    </location>
</feature>
<dbReference type="InterPro" id="IPR003609">
    <property type="entry name" value="Pan_app"/>
</dbReference>
<keyword evidence="11" id="KW-0547">Nucleotide-binding</keyword>
<comment type="catalytic activity">
    <reaction evidence="19">
        <text>L-threonyl-[protein] + ATP = O-phospho-L-threonyl-[protein] + ADP + H(+)</text>
        <dbReference type="Rhea" id="RHEA:46608"/>
        <dbReference type="Rhea" id="RHEA-COMP:11060"/>
        <dbReference type="Rhea" id="RHEA-COMP:11605"/>
        <dbReference type="ChEBI" id="CHEBI:15378"/>
        <dbReference type="ChEBI" id="CHEBI:30013"/>
        <dbReference type="ChEBI" id="CHEBI:30616"/>
        <dbReference type="ChEBI" id="CHEBI:61977"/>
        <dbReference type="ChEBI" id="CHEBI:456216"/>
        <dbReference type="EC" id="2.7.11.1"/>
    </reaction>
</comment>
<keyword evidence="18" id="KW-0325">Glycoprotein</keyword>
<dbReference type="PaxDb" id="3708-A0A078HDD4"/>
<evidence type="ECO:0000256" key="18">
    <source>
        <dbReference type="ARBA" id="ARBA00023180"/>
    </source>
</evidence>
<dbReference type="InterPro" id="IPR000858">
    <property type="entry name" value="S_locus_glycoprot_dom"/>
</dbReference>
<feature type="domain" description="Bulb-type lectin" evidence="23">
    <location>
        <begin position="1548"/>
        <end position="1675"/>
    </location>
</feature>
<evidence type="ECO:0000256" key="17">
    <source>
        <dbReference type="ARBA" id="ARBA00023170"/>
    </source>
</evidence>
<dbReference type="PROSITE" id="PS00108">
    <property type="entry name" value="PROTEIN_KINASE_ST"/>
    <property type="match status" value="2"/>
</dbReference>
<evidence type="ECO:0000256" key="4">
    <source>
        <dbReference type="ARBA" id="ARBA00022471"/>
    </source>
</evidence>
<comment type="subcellular location">
    <subcellularLocation>
        <location evidence="1">Cell membrane</location>
        <topology evidence="1">Single-pass membrane protein</topology>
    </subcellularLocation>
    <subcellularLocation>
        <location evidence="2">Membrane</location>
        <topology evidence="2">Single-pass type I membrane protein</topology>
    </subcellularLocation>
</comment>
<dbReference type="CDD" id="cd00028">
    <property type="entry name" value="B_lectin"/>
    <property type="match status" value="2"/>
</dbReference>
<dbReference type="SUPFAM" id="SSF51110">
    <property type="entry name" value="alpha-D-mannose-specific plant lectins"/>
    <property type="match status" value="3"/>
</dbReference>
<keyword evidence="14 21" id="KW-1133">Transmembrane helix</keyword>
<keyword evidence="10" id="KW-0732">Signal</keyword>
<dbReference type="CDD" id="cd14066">
    <property type="entry name" value="STKc_IRAK"/>
    <property type="match status" value="2"/>
</dbReference>
<keyword evidence="15 21" id="KW-0472">Membrane</keyword>
<dbReference type="PROSITE" id="PS51257">
    <property type="entry name" value="PROKAR_LIPOPROTEIN"/>
    <property type="match status" value="1"/>
</dbReference>
<dbReference type="SMART" id="SM00473">
    <property type="entry name" value="PAN_AP"/>
    <property type="match status" value="2"/>
</dbReference>
<evidence type="ECO:0000256" key="15">
    <source>
        <dbReference type="ARBA" id="ARBA00023136"/>
    </source>
</evidence>
<dbReference type="Gramene" id="CDY34838">
    <property type="protein sequence ID" value="CDY34838"/>
    <property type="gene ID" value="GSBRNA2T00057398001"/>
</dbReference>
<evidence type="ECO:0000256" key="8">
    <source>
        <dbReference type="ARBA" id="ARBA00022679"/>
    </source>
</evidence>
<accession>A0A078HDD4</accession>
<dbReference type="Pfam" id="PF11883">
    <property type="entry name" value="DUF3403"/>
    <property type="match status" value="1"/>
</dbReference>
<dbReference type="Gene3D" id="2.90.10.10">
    <property type="entry name" value="Bulb-type lectin domain"/>
    <property type="match status" value="2"/>
</dbReference>
<evidence type="ECO:0000256" key="11">
    <source>
        <dbReference type="ARBA" id="ARBA00022741"/>
    </source>
</evidence>
<evidence type="ECO:0000256" key="16">
    <source>
        <dbReference type="ARBA" id="ARBA00023157"/>
    </source>
</evidence>
<keyword evidence="16" id="KW-1015">Disulfide bond</keyword>
<keyword evidence="9 21" id="KW-0812">Transmembrane</keyword>
<evidence type="ECO:0000256" key="21">
    <source>
        <dbReference type="SAM" id="Phobius"/>
    </source>
</evidence>
<dbReference type="GO" id="GO:0004674">
    <property type="term" value="F:protein serine/threonine kinase activity"/>
    <property type="evidence" value="ECO:0007669"/>
    <property type="project" value="UniProtKB-KW"/>
</dbReference>
<keyword evidence="26" id="KW-1185">Reference proteome</keyword>
<evidence type="ECO:0000256" key="3">
    <source>
        <dbReference type="ARBA" id="ARBA00012513"/>
    </source>
</evidence>
<dbReference type="PROSITE" id="PS50011">
    <property type="entry name" value="PROTEIN_KINASE_DOM"/>
    <property type="match status" value="2"/>
</dbReference>
<gene>
    <name evidence="25" type="primary">BnaA09g47640D</name>
    <name evidence="25" type="ORF">GSBRNA2T00057398001</name>
</gene>
<feature type="domain" description="Bulb-type lectin" evidence="23">
    <location>
        <begin position="30"/>
        <end position="155"/>
    </location>
</feature>
<dbReference type="GO" id="GO:0005524">
    <property type="term" value="F:ATP binding"/>
    <property type="evidence" value="ECO:0007669"/>
    <property type="project" value="UniProtKB-KW"/>
</dbReference>
<evidence type="ECO:0000256" key="10">
    <source>
        <dbReference type="ARBA" id="ARBA00022729"/>
    </source>
</evidence>
<evidence type="ECO:0000256" key="14">
    <source>
        <dbReference type="ARBA" id="ARBA00022989"/>
    </source>
</evidence>
<dbReference type="Pfam" id="PF00954">
    <property type="entry name" value="S_locus_glycop"/>
    <property type="match status" value="2"/>
</dbReference>
<evidence type="ECO:0000256" key="7">
    <source>
        <dbReference type="ARBA" id="ARBA00022536"/>
    </source>
</evidence>
<dbReference type="InterPro" id="IPR008271">
    <property type="entry name" value="Ser/Thr_kinase_AS"/>
</dbReference>
<dbReference type="Pfam" id="PF07714">
    <property type="entry name" value="PK_Tyr_Ser-Thr"/>
    <property type="match status" value="2"/>
</dbReference>
<dbReference type="GO" id="GO:0005886">
    <property type="term" value="C:plasma membrane"/>
    <property type="evidence" value="ECO:0007669"/>
    <property type="project" value="UniProtKB-SubCell"/>
</dbReference>
<dbReference type="CDD" id="cd01098">
    <property type="entry name" value="PAN_AP_plant"/>
    <property type="match status" value="2"/>
</dbReference>
<evidence type="ECO:0000256" key="20">
    <source>
        <dbReference type="ARBA" id="ARBA00048679"/>
    </source>
</evidence>
<dbReference type="SUPFAM" id="SSF56112">
    <property type="entry name" value="Protein kinase-like (PK-like)"/>
    <property type="match status" value="2"/>
</dbReference>
<dbReference type="Pfam" id="PF08276">
    <property type="entry name" value="PAN_2"/>
    <property type="match status" value="2"/>
</dbReference>
<dbReference type="Gene3D" id="3.30.200.20">
    <property type="entry name" value="Phosphorylase Kinase, domain 1"/>
    <property type="match status" value="2"/>
</dbReference>
<feature type="domain" description="Protein kinase" evidence="22">
    <location>
        <begin position="1242"/>
        <end position="1526"/>
    </location>
</feature>
<evidence type="ECO:0000256" key="5">
    <source>
        <dbReference type="ARBA" id="ARBA00022475"/>
    </source>
</evidence>
<dbReference type="InterPro" id="IPR036426">
    <property type="entry name" value="Bulb-type_lectin_dom_sf"/>
</dbReference>
<keyword evidence="17" id="KW-0675">Receptor</keyword>
<evidence type="ECO:0000313" key="25">
    <source>
        <dbReference type="EMBL" id="CDY34838.1"/>
    </source>
</evidence>
<evidence type="ECO:0000313" key="26">
    <source>
        <dbReference type="Proteomes" id="UP000028999"/>
    </source>
</evidence>
<organism evidence="25 26">
    <name type="scientific">Brassica napus</name>
    <name type="common">Rape</name>
    <dbReference type="NCBI Taxonomy" id="3708"/>
    <lineage>
        <taxon>Eukaryota</taxon>
        <taxon>Viridiplantae</taxon>
        <taxon>Streptophyta</taxon>
        <taxon>Embryophyta</taxon>
        <taxon>Tracheophyta</taxon>
        <taxon>Spermatophyta</taxon>
        <taxon>Magnoliopsida</taxon>
        <taxon>eudicotyledons</taxon>
        <taxon>Gunneridae</taxon>
        <taxon>Pentapetalae</taxon>
        <taxon>rosids</taxon>
        <taxon>malvids</taxon>
        <taxon>Brassicales</taxon>
        <taxon>Brassicaceae</taxon>
        <taxon>Brassiceae</taxon>
        <taxon>Brassica</taxon>
    </lineage>
</organism>
<keyword evidence="12" id="KW-0418">Kinase</keyword>
<feature type="domain" description="Apple" evidence="24">
    <location>
        <begin position="344"/>
        <end position="425"/>
    </location>
</feature>
<dbReference type="PROSITE" id="PS50927">
    <property type="entry name" value="BULB_LECTIN"/>
    <property type="match status" value="2"/>
</dbReference>
<feature type="domain" description="Protein kinase" evidence="22">
    <location>
        <begin position="516"/>
        <end position="800"/>
    </location>
</feature>
<dbReference type="SMART" id="SM00108">
    <property type="entry name" value="B_lectin"/>
    <property type="match status" value="2"/>
</dbReference>
<dbReference type="InterPro" id="IPR000719">
    <property type="entry name" value="Prot_kinase_dom"/>
</dbReference>
<evidence type="ECO:0000256" key="19">
    <source>
        <dbReference type="ARBA" id="ARBA00047899"/>
    </source>
</evidence>
<sequence>MVILLNRRCFLVLIILTAFSCFSVLSCFGQDRITLSTPVKDSETLLCSNGMFRFGFFTPLNSTTRLRYVGIWYDKVQVQTVVWVANKDTPINDTSGLVSISQDGNLVVTDGRSRLIWSTNITVPVATNDTSVQLMDNGNLRLQDHSKILWESFKHPYNSFLPVMTIGTNNKTGENLKLTSWRSYTDPSTGNYTAGISLSPFPQLLIWKSNVPVWRSGPWNGQIFIGLPDSISLLFLDGFNVSNDNQGTFLISYATDSFMHHFNLDPDGALYMRSWNTSTRAWTVDAIIPSTTCDAYNRCGPFASCGLQEVPPCICVRGYVPRNSTEWNRGIFTSECVRSVPLKCNVSTGGGGKGDRFFKMQKMKLPANVEKSLANEKDCPKVCLDNCSCTAYAYDRGIGCMLWSGSLVDMQSLLGSGIDLYIRVSHSEFKTHSKRTVVITASVLGTVFVAAVCVLLACRKFKRLPAPAPEGDRSAELLFQRMEELTSGNESASNQVKLKDLPLFEFEVLATSTDNFSLRNKLGQGGFGPVYKGILPNGQEVAVKRLSRASGQGLEELLNEVVVISKLQHRNLVKLLGCCIEGEERLLVYEYMPKKSLDAYLFDPMKQNILDWKTRFNIMEGICRGLLYLHRDSRLKIIHRDLKASNILLDENLNPKISDFGLARVFRANEDEANTTRVVGTYGYMSPEYAMEGFFSEKSDVFSLGVIFLEIISGKKNSHKEDNNLNLLAYAWKLWNDGEAASLADPTVFDECFEKEFTKCIQIGLLCVQEVASDRPNVSTMIRMLTTENTNLPEPKQPAFIATRRVFEAESSGQSSQKVSINDVSLTTLTQAILYVYLIYLYETPMFPKILLSCACLIVRLKNKRCISEKLCSDSLTTDLVLFTLVKNTFSESELSEKQKPTHVSVLTERTRTLSSCSVLVPVAPNVTWVQLMDNGNLRLQDNRNNVETLWESFKHPYNSFLPRMTLGTNKRTGENLKLTSWRSYVDPSPGSYTAGLAPFTFPELLIWKNDVPVWRSGPWNEVGVLLREFGRSMPLFHQQLEVPLCNCIKGFVPRNNTEWNGGSWSNECVRKVPLQCKGDGFIKMQKMKVPANAEQSLVNEKNCPKQCIDNCSCTAYAYDGGIGCMLWSGELVDMQSFLGSGIDLYIRLAHSELISFSTHSKLAIMVTAPVLGVAFVAAICVLLAYRKLKKRPAPEKDRSAELLYKRMEELTSGNESASNQVKLKDLPLFEFKMLAIATDSFSPGNKLGQGGFGPVYKGKLPEGQEIAVKRLSRASGQGLEELINEVVVISKLQHRNLVKLLGCCIEGVERLLVYEYMPKKSLDAYLFDPLKQKILDWKTRFNIIEGICRGLLYLHRDSRLKIIHRDLKASNILLDDNLNPKISDFGLARVFRANEDEANTRRVVGTYGYMSPEYAMEGFFSEKSDVFSLGVIFLEIISGRRNSYKEENNLNLLPYAWKLWNEVEVASLADPVVLDESFMQEITKCVQIGLLCVQEVANDRPSVSTVIWMLTTENTNLPEPKQPAFIARRGVSEVDCSELNQKVSINDDSITFSTPVKDSETLLSNNGIFRFGFFTPVNSTGHLRYVGIWYAKVPVQTVVWVANKDTPINHTSGVVSISDDGNLVVKDGLNRLIWSTNVTLPVAPIPNATWVQLTDTGNLRLQENRNKGEILWESFKHPYNSFLATMIIGTSNRTGENLKLTSWRSYTDPSTGNYTAGISLFPFRELMIWKSNVTIWRSGPWNGQIFVGLEDEVALLFLDGYNIISDNNEGTFTVSYATDSPMYHMNLDPDGVLYIRSWSTSTRAWEIGNTIPTTTCDVYGRCGPFASCSVKEVPVCKCVNGVCAEE</sequence>
<keyword evidence="6" id="KW-0723">Serine/threonine-protein kinase</keyword>
<dbReference type="InterPro" id="IPR001480">
    <property type="entry name" value="Bulb-type_lectin_dom"/>
</dbReference>
<protein>
    <recommendedName>
        <fullName evidence="3">non-specific serine/threonine protein kinase</fullName>
        <ecNumber evidence="3">2.7.11.1</ecNumber>
    </recommendedName>
</protein>
<dbReference type="FunFam" id="2.90.10.10:FF:000001">
    <property type="entry name" value="G-type lectin S-receptor-like serine/threonine-protein kinase"/>
    <property type="match status" value="2"/>
</dbReference>
<dbReference type="GO" id="GO:0060320">
    <property type="term" value="P:rejection of self pollen"/>
    <property type="evidence" value="ECO:0007669"/>
    <property type="project" value="UniProtKB-KW"/>
</dbReference>
<dbReference type="PROSITE" id="PS50948">
    <property type="entry name" value="PAN"/>
    <property type="match status" value="2"/>
</dbReference>
<dbReference type="PANTHER" id="PTHR32444">
    <property type="entry name" value="BULB-TYPE LECTIN DOMAIN-CONTAINING PROTEIN"/>
    <property type="match status" value="1"/>
</dbReference>
<dbReference type="Gene3D" id="1.10.510.10">
    <property type="entry name" value="Transferase(Phosphotransferase) domain 1"/>
    <property type="match status" value="2"/>
</dbReference>
<evidence type="ECO:0000256" key="12">
    <source>
        <dbReference type="ARBA" id="ARBA00022777"/>
    </source>
</evidence>
<dbReference type="EC" id="2.7.11.1" evidence="3"/>
<dbReference type="FunFam" id="3.30.200.20:FF:000145">
    <property type="entry name" value="receptor-like serine/threonine-protein kinase SD1-8"/>
    <property type="match status" value="2"/>
</dbReference>
<dbReference type="OMA" id="MDDAYGE"/>
<dbReference type="SMART" id="SM00220">
    <property type="entry name" value="S_TKc"/>
    <property type="match status" value="2"/>
</dbReference>
<dbReference type="InterPro" id="IPR021820">
    <property type="entry name" value="S-locus_recpt_kinase_C"/>
</dbReference>
<reference evidence="25 26" key="1">
    <citation type="journal article" date="2014" name="Science">
        <title>Plant genetics. Early allopolyploid evolution in the post-Neolithic Brassica napus oilseed genome.</title>
        <authorList>
            <person name="Chalhoub B."/>
            <person name="Denoeud F."/>
            <person name="Liu S."/>
            <person name="Parkin I.A."/>
            <person name="Tang H."/>
            <person name="Wang X."/>
            <person name="Chiquet J."/>
            <person name="Belcram H."/>
            <person name="Tong C."/>
            <person name="Samans B."/>
            <person name="Correa M."/>
            <person name="Da Silva C."/>
            <person name="Just J."/>
            <person name="Falentin C."/>
            <person name="Koh C.S."/>
            <person name="Le Clainche I."/>
            <person name="Bernard M."/>
            <person name="Bento P."/>
            <person name="Noel B."/>
            <person name="Labadie K."/>
            <person name="Alberti A."/>
            <person name="Charles M."/>
            <person name="Arnaud D."/>
            <person name="Guo H."/>
            <person name="Daviaud C."/>
            <person name="Alamery S."/>
            <person name="Jabbari K."/>
            <person name="Zhao M."/>
            <person name="Edger P.P."/>
            <person name="Chelaifa H."/>
            <person name="Tack D."/>
            <person name="Lassalle G."/>
            <person name="Mestiri I."/>
            <person name="Schnel N."/>
            <person name="Le Paslier M.C."/>
            <person name="Fan G."/>
            <person name="Renault V."/>
            <person name="Bayer P.E."/>
            <person name="Golicz A.A."/>
            <person name="Manoli S."/>
            <person name="Lee T.H."/>
            <person name="Thi V.H."/>
            <person name="Chalabi S."/>
            <person name="Hu Q."/>
            <person name="Fan C."/>
            <person name="Tollenaere R."/>
            <person name="Lu Y."/>
            <person name="Battail C."/>
            <person name="Shen J."/>
            <person name="Sidebottom C.H."/>
            <person name="Wang X."/>
            <person name="Canaguier A."/>
            <person name="Chauveau A."/>
            <person name="Berard A."/>
            <person name="Deniot G."/>
            <person name="Guan M."/>
            <person name="Liu Z."/>
            <person name="Sun F."/>
            <person name="Lim Y.P."/>
            <person name="Lyons E."/>
            <person name="Town C.D."/>
            <person name="Bancroft I."/>
            <person name="Wang X."/>
            <person name="Meng J."/>
            <person name="Ma J."/>
            <person name="Pires J.C."/>
            <person name="King G.J."/>
            <person name="Brunel D."/>
            <person name="Delourme R."/>
            <person name="Renard M."/>
            <person name="Aury J.M."/>
            <person name="Adams K.L."/>
            <person name="Batley J."/>
            <person name="Snowdon R.J."/>
            <person name="Tost J."/>
            <person name="Edwards D."/>
            <person name="Zhou Y."/>
            <person name="Hua W."/>
            <person name="Sharpe A.G."/>
            <person name="Paterson A.H."/>
            <person name="Guan C."/>
            <person name="Wincker P."/>
        </authorList>
    </citation>
    <scope>NUCLEOTIDE SEQUENCE [LARGE SCALE GENOMIC DNA]</scope>
    <source>
        <strain evidence="26">cv. Darmor-bzh</strain>
    </source>
</reference>
<keyword evidence="7" id="KW-0245">EGF-like domain</keyword>
<dbReference type="PANTHER" id="PTHR32444:SF198">
    <property type="entry name" value="BULB-TYPE LECTIN DOMAIN-CONTAINING PROTEIN"/>
    <property type="match status" value="1"/>
</dbReference>
<evidence type="ECO:0000259" key="24">
    <source>
        <dbReference type="PROSITE" id="PS50948"/>
    </source>
</evidence>
<dbReference type="InterPro" id="IPR011009">
    <property type="entry name" value="Kinase-like_dom_sf"/>
</dbReference>
<comment type="catalytic activity">
    <reaction evidence="20">
        <text>L-seryl-[protein] + ATP = O-phospho-L-seryl-[protein] + ADP + H(+)</text>
        <dbReference type="Rhea" id="RHEA:17989"/>
        <dbReference type="Rhea" id="RHEA-COMP:9863"/>
        <dbReference type="Rhea" id="RHEA-COMP:11604"/>
        <dbReference type="ChEBI" id="CHEBI:15378"/>
        <dbReference type="ChEBI" id="CHEBI:29999"/>
        <dbReference type="ChEBI" id="CHEBI:30616"/>
        <dbReference type="ChEBI" id="CHEBI:83421"/>
        <dbReference type="ChEBI" id="CHEBI:456216"/>
        <dbReference type="EC" id="2.7.11.1"/>
    </reaction>
</comment>
<evidence type="ECO:0000256" key="2">
    <source>
        <dbReference type="ARBA" id="ARBA00004479"/>
    </source>
</evidence>
<name>A0A078HDD4_BRANA</name>
<evidence type="ECO:0000256" key="9">
    <source>
        <dbReference type="ARBA" id="ARBA00022692"/>
    </source>
</evidence>
<evidence type="ECO:0000259" key="23">
    <source>
        <dbReference type="PROSITE" id="PS50927"/>
    </source>
</evidence>
<dbReference type="InterPro" id="IPR001245">
    <property type="entry name" value="Ser-Thr/Tyr_kinase_cat_dom"/>
</dbReference>
<dbReference type="EMBL" id="LK032342">
    <property type="protein sequence ID" value="CDY34838.1"/>
    <property type="molecule type" value="Genomic_DNA"/>
</dbReference>
<keyword evidence="8" id="KW-0808">Transferase</keyword>
<evidence type="ECO:0000256" key="1">
    <source>
        <dbReference type="ARBA" id="ARBA00004162"/>
    </source>
</evidence>
<feature type="transmembrane region" description="Helical" evidence="21">
    <location>
        <begin position="437"/>
        <end position="458"/>
    </location>
</feature>
<keyword evidence="4" id="KW-0713">Self-incompatibility</keyword>